<evidence type="ECO:0000256" key="2">
    <source>
        <dbReference type="ARBA" id="ARBA00022670"/>
    </source>
</evidence>
<comment type="similarity">
    <text evidence="1">Belongs to the peptidase M43B family.</text>
</comment>
<feature type="domain" description="Peptidase M43 pregnancy-associated plasma-A" evidence="10">
    <location>
        <begin position="160"/>
        <end position="318"/>
    </location>
</feature>
<gene>
    <name evidence="12" type="ORF">GCM10023092_26310</name>
</gene>
<evidence type="ECO:0000256" key="8">
    <source>
        <dbReference type="ARBA" id="ARBA00023157"/>
    </source>
</evidence>
<feature type="chain" id="PRO_5046257166" description="Por secretion system C-terminal sorting domain-containing protein" evidence="9">
    <location>
        <begin position="23"/>
        <end position="735"/>
    </location>
</feature>
<feature type="signal peptide" evidence="9">
    <location>
        <begin position="1"/>
        <end position="22"/>
    </location>
</feature>
<protein>
    <recommendedName>
        <fullName evidence="14">Por secretion system C-terminal sorting domain-containing protein</fullName>
    </recommendedName>
</protein>
<evidence type="ECO:0000256" key="3">
    <source>
        <dbReference type="ARBA" id="ARBA00022723"/>
    </source>
</evidence>
<dbReference type="Gene3D" id="2.60.120.260">
    <property type="entry name" value="Galactose-binding domain-like"/>
    <property type="match status" value="1"/>
</dbReference>
<reference evidence="13" key="1">
    <citation type="journal article" date="2019" name="Int. J. Syst. Evol. Microbiol.">
        <title>The Global Catalogue of Microorganisms (GCM) 10K type strain sequencing project: providing services to taxonomists for standard genome sequencing and annotation.</title>
        <authorList>
            <consortium name="The Broad Institute Genomics Platform"/>
            <consortium name="The Broad Institute Genome Sequencing Center for Infectious Disease"/>
            <person name="Wu L."/>
            <person name="Ma J."/>
        </authorList>
    </citation>
    <scope>NUCLEOTIDE SEQUENCE [LARGE SCALE GENOMIC DNA]</scope>
    <source>
        <strain evidence="13">JCM 31921</strain>
    </source>
</reference>
<proteinExistence type="inferred from homology"/>
<dbReference type="Pfam" id="PF05572">
    <property type="entry name" value="Peptidase_M43"/>
    <property type="match status" value="1"/>
</dbReference>
<dbReference type="NCBIfam" id="TIGR04183">
    <property type="entry name" value="Por_Secre_tail"/>
    <property type="match status" value="1"/>
</dbReference>
<dbReference type="EMBL" id="BAABEZ010000024">
    <property type="protein sequence ID" value="GAA4458251.1"/>
    <property type="molecule type" value="Genomic_DNA"/>
</dbReference>
<dbReference type="PANTHER" id="PTHR47466:SF1">
    <property type="entry name" value="METALLOPROTEASE MEP1 (AFU_ORTHOLOGUE AFUA_1G07730)-RELATED"/>
    <property type="match status" value="1"/>
</dbReference>
<keyword evidence="7" id="KW-0482">Metalloprotease</keyword>
<dbReference type="SUPFAM" id="SSF55486">
    <property type="entry name" value="Metalloproteases ('zincins'), catalytic domain"/>
    <property type="match status" value="2"/>
</dbReference>
<evidence type="ECO:0008006" key="14">
    <source>
        <dbReference type="Google" id="ProtNLM"/>
    </source>
</evidence>
<evidence type="ECO:0000313" key="13">
    <source>
        <dbReference type="Proteomes" id="UP001501410"/>
    </source>
</evidence>
<dbReference type="InterPro" id="IPR008754">
    <property type="entry name" value="Peptidase_M43"/>
</dbReference>
<dbReference type="RefSeq" id="WP_344828073.1">
    <property type="nucleotide sequence ID" value="NZ_BAABEZ010000024.1"/>
</dbReference>
<keyword evidence="3" id="KW-0479">Metal-binding</keyword>
<evidence type="ECO:0000256" key="7">
    <source>
        <dbReference type="ARBA" id="ARBA00023049"/>
    </source>
</evidence>
<evidence type="ECO:0000256" key="1">
    <source>
        <dbReference type="ARBA" id="ARBA00008721"/>
    </source>
</evidence>
<evidence type="ECO:0000256" key="5">
    <source>
        <dbReference type="ARBA" id="ARBA00022801"/>
    </source>
</evidence>
<dbReference type="Pfam" id="PF18962">
    <property type="entry name" value="Por_Secre_tail"/>
    <property type="match status" value="1"/>
</dbReference>
<dbReference type="InterPro" id="IPR024079">
    <property type="entry name" value="MetalloPept_cat_dom_sf"/>
</dbReference>
<dbReference type="InterPro" id="IPR026444">
    <property type="entry name" value="Secre_tail"/>
</dbReference>
<sequence length="735" mass="80132">MKKSICLLGSALLMGWAAKAQISCGTDDLYRRLIKENPAISTTELALNEAIKNAIEAEKKYGSLFKTTAVSLDVPIVVHVIHDYGTDYLPDTVIFNAAAYWNKVYNKENEDTVDVLSNLKQYIGNPQINLHLATIDPNGNPTIGITRRQSYFANNGSDLAKMDYWPSTKYLNIWFIAKMSSDHSGAAAYAYYPSSAVYFPQYDGVIALASYVNTDKTIPHEIGHTMNLAHTWGSTNNPGVACGDDDVDDTPPTYGHTSCLTSDLYDTRCATGYTDGSGIYHPNSAAAADTVNTQNIMDYSYCSKMFTIGQAARMRAALTSSVAGRNNLYSASNLAATGALAARPDLKPIPDFSIDKGLFTWGGSTTDRMVFSCEGSTTKFRFTNRSWNDTITGVTWAFSNGASVASSTSTGTIQNTFSTPGWVTVDMTATGNNTGTSTISRKAVYIASNTAVTNTYAQYFTAESDFANWPMFNYYGNNFKWEYSSTNGYPSGDGCIRFRSFDTRVNPERYSGIATGDFDDIYTPAFDLTTFAPGSSTLNLNFFTAGAATSGIASGDSMQVFASSNCGDTWVRIAVLKYADIINNGVQTAEFAPTKASNWKAQTVAIPAAQRTNKTFFRFRYWPAVGGNNMYMDNFTISPWTTEIKEVAANASDVKLYPNPSNGSTKLYFTLSQSGEANYAIRDIAGKVIFRKNITGSANSFVTEDIDRSIFPAAGVYLVTLTQSEQTNTQKLVIQ</sequence>
<keyword evidence="8" id="KW-1015">Disulfide bond</keyword>
<keyword evidence="5" id="KW-0378">Hydrolase</keyword>
<dbReference type="PANTHER" id="PTHR47466">
    <property type="match status" value="1"/>
</dbReference>
<keyword evidence="6" id="KW-0862">Zinc</keyword>
<evidence type="ECO:0000313" key="12">
    <source>
        <dbReference type="EMBL" id="GAA4458251.1"/>
    </source>
</evidence>
<feature type="domain" description="Secretion system C-terminal sorting" evidence="11">
    <location>
        <begin position="656"/>
        <end position="734"/>
    </location>
</feature>
<evidence type="ECO:0000256" key="9">
    <source>
        <dbReference type="SAM" id="SignalP"/>
    </source>
</evidence>
<dbReference type="Gene3D" id="3.40.390.10">
    <property type="entry name" value="Collagenase (Catalytic Domain)"/>
    <property type="match status" value="1"/>
</dbReference>
<keyword evidence="13" id="KW-1185">Reference proteome</keyword>
<organism evidence="12 13">
    <name type="scientific">Rurimicrobium arvi</name>
    <dbReference type="NCBI Taxonomy" id="2049916"/>
    <lineage>
        <taxon>Bacteria</taxon>
        <taxon>Pseudomonadati</taxon>
        <taxon>Bacteroidota</taxon>
        <taxon>Chitinophagia</taxon>
        <taxon>Chitinophagales</taxon>
        <taxon>Chitinophagaceae</taxon>
        <taxon>Rurimicrobium</taxon>
    </lineage>
</organism>
<keyword evidence="2" id="KW-0645">Protease</keyword>
<dbReference type="InterPro" id="IPR035986">
    <property type="entry name" value="PKD_dom_sf"/>
</dbReference>
<evidence type="ECO:0000256" key="6">
    <source>
        <dbReference type="ARBA" id="ARBA00022833"/>
    </source>
</evidence>
<keyword evidence="4 9" id="KW-0732">Signal</keyword>
<accession>A0ABP8N233</accession>
<name>A0ABP8N233_9BACT</name>
<evidence type="ECO:0000259" key="11">
    <source>
        <dbReference type="Pfam" id="PF18962"/>
    </source>
</evidence>
<dbReference type="Proteomes" id="UP001501410">
    <property type="component" value="Unassembled WGS sequence"/>
</dbReference>
<dbReference type="SUPFAM" id="SSF49299">
    <property type="entry name" value="PKD domain"/>
    <property type="match status" value="1"/>
</dbReference>
<evidence type="ECO:0000259" key="10">
    <source>
        <dbReference type="Pfam" id="PF05572"/>
    </source>
</evidence>
<comment type="caution">
    <text evidence="12">The sequence shown here is derived from an EMBL/GenBank/DDBJ whole genome shotgun (WGS) entry which is preliminary data.</text>
</comment>
<evidence type="ECO:0000256" key="4">
    <source>
        <dbReference type="ARBA" id="ARBA00022729"/>
    </source>
</evidence>